<proteinExistence type="predicted"/>
<reference evidence="2" key="3">
    <citation type="submission" date="2016-06" db="UniProtKB">
        <authorList>
            <consortium name="WormBaseParasite"/>
        </authorList>
    </citation>
    <scope>IDENTIFICATION</scope>
</reference>
<dbReference type="AlphaFoldDB" id="A0A183CTA3"/>
<sequence length="118" mass="13554">MANIYNEFIIVEEKLITDIRRSGHHINSQFTDRTAFAALKFTMEYARYDFLKIENTAASHSTNASGPLAQIVLWKWDGGTQKIEETITLNRGGTVDIDYYTSPSIIIRILEKREVIEK</sequence>
<keyword evidence="1" id="KW-1185">Reference proteome</keyword>
<reference evidence="1" key="1">
    <citation type="submission" date="2013-12" db="EMBL/GenBank/DDBJ databases">
        <authorList>
            <person name="Aslett M."/>
        </authorList>
    </citation>
    <scope>NUCLEOTIDE SEQUENCE [LARGE SCALE GENOMIC DNA]</scope>
    <source>
        <strain evidence="1">Lindley</strain>
    </source>
</reference>
<organism evidence="1 2">
    <name type="scientific">Globodera pallida</name>
    <name type="common">Potato cyst nematode worm</name>
    <name type="synonym">Heterodera pallida</name>
    <dbReference type="NCBI Taxonomy" id="36090"/>
    <lineage>
        <taxon>Eukaryota</taxon>
        <taxon>Metazoa</taxon>
        <taxon>Ecdysozoa</taxon>
        <taxon>Nematoda</taxon>
        <taxon>Chromadorea</taxon>
        <taxon>Rhabditida</taxon>
        <taxon>Tylenchina</taxon>
        <taxon>Tylenchomorpha</taxon>
        <taxon>Tylenchoidea</taxon>
        <taxon>Heteroderidae</taxon>
        <taxon>Heteroderinae</taxon>
        <taxon>Globodera</taxon>
    </lineage>
</organism>
<dbReference type="WBParaSite" id="GPLIN_001611100">
    <property type="protein sequence ID" value="GPLIN_001611100"/>
    <property type="gene ID" value="GPLIN_001611100"/>
</dbReference>
<accession>A0A183CTA3</accession>
<dbReference type="Proteomes" id="UP000050741">
    <property type="component" value="Unassembled WGS sequence"/>
</dbReference>
<name>A0A183CTA3_GLOPA</name>
<reference evidence="1" key="2">
    <citation type="submission" date="2014-05" db="EMBL/GenBank/DDBJ databases">
        <title>The genome and life-stage specific transcriptomes of Globodera pallida elucidate key aspects of plant parasitism by a cyst nematode.</title>
        <authorList>
            <person name="Cotton J.A."/>
            <person name="Lilley C.J."/>
            <person name="Jones L.M."/>
            <person name="Kikuchi T."/>
            <person name="Reid A.J."/>
            <person name="Thorpe P."/>
            <person name="Tsai I.J."/>
            <person name="Beasley H."/>
            <person name="Blok V."/>
            <person name="Cock P.J.A."/>
            <person name="Van den Akker S.E."/>
            <person name="Holroyd N."/>
            <person name="Hunt M."/>
            <person name="Mantelin S."/>
            <person name="Naghra H."/>
            <person name="Pain A."/>
            <person name="Palomares-Rius J.E."/>
            <person name="Zarowiecki M."/>
            <person name="Berriman M."/>
            <person name="Jones J.T."/>
            <person name="Urwin P.E."/>
        </authorList>
    </citation>
    <scope>NUCLEOTIDE SEQUENCE [LARGE SCALE GENOMIC DNA]</scope>
    <source>
        <strain evidence="1">Lindley</strain>
    </source>
</reference>
<evidence type="ECO:0000313" key="2">
    <source>
        <dbReference type="WBParaSite" id="GPLIN_001611100"/>
    </source>
</evidence>
<protein>
    <submittedName>
        <fullName evidence="2">Uncharacterized protein</fullName>
    </submittedName>
</protein>
<evidence type="ECO:0000313" key="1">
    <source>
        <dbReference type="Proteomes" id="UP000050741"/>
    </source>
</evidence>